<evidence type="ECO:0000313" key="2">
    <source>
        <dbReference type="Proteomes" id="UP001362999"/>
    </source>
</evidence>
<keyword evidence="2" id="KW-1185">Reference proteome</keyword>
<gene>
    <name evidence="1" type="ORF">R3P38DRAFT_2756347</name>
</gene>
<reference evidence="1 2" key="1">
    <citation type="journal article" date="2024" name="J Genomics">
        <title>Draft genome sequencing and assembly of Favolaschia claudopus CIRM-BRFM 2984 isolated from oak limbs.</title>
        <authorList>
            <person name="Navarro D."/>
            <person name="Drula E."/>
            <person name="Chaduli D."/>
            <person name="Cazenave R."/>
            <person name="Ahrendt S."/>
            <person name="Wang J."/>
            <person name="Lipzen A."/>
            <person name="Daum C."/>
            <person name="Barry K."/>
            <person name="Grigoriev I.V."/>
            <person name="Favel A."/>
            <person name="Rosso M.N."/>
            <person name="Martin F."/>
        </authorList>
    </citation>
    <scope>NUCLEOTIDE SEQUENCE [LARGE SCALE GENOMIC DNA]</scope>
    <source>
        <strain evidence="1 2">CIRM-BRFM 2984</strain>
    </source>
</reference>
<proteinExistence type="predicted"/>
<organism evidence="1 2">
    <name type="scientific">Favolaschia claudopus</name>
    <dbReference type="NCBI Taxonomy" id="2862362"/>
    <lineage>
        <taxon>Eukaryota</taxon>
        <taxon>Fungi</taxon>
        <taxon>Dikarya</taxon>
        <taxon>Basidiomycota</taxon>
        <taxon>Agaricomycotina</taxon>
        <taxon>Agaricomycetes</taxon>
        <taxon>Agaricomycetidae</taxon>
        <taxon>Agaricales</taxon>
        <taxon>Marasmiineae</taxon>
        <taxon>Mycenaceae</taxon>
        <taxon>Favolaschia</taxon>
    </lineage>
</organism>
<dbReference type="EMBL" id="JAWWNJ010000001">
    <property type="protein sequence ID" value="KAK7063408.1"/>
    <property type="molecule type" value="Genomic_DNA"/>
</dbReference>
<dbReference type="AlphaFoldDB" id="A0AAW0EEY8"/>
<accession>A0AAW0EEY8</accession>
<evidence type="ECO:0000313" key="1">
    <source>
        <dbReference type="EMBL" id="KAK7063408.1"/>
    </source>
</evidence>
<dbReference type="Proteomes" id="UP001362999">
    <property type="component" value="Unassembled WGS sequence"/>
</dbReference>
<comment type="caution">
    <text evidence="1">The sequence shown here is derived from an EMBL/GenBank/DDBJ whole genome shotgun (WGS) entry which is preliminary data.</text>
</comment>
<protein>
    <submittedName>
        <fullName evidence="1">Uncharacterized protein</fullName>
    </submittedName>
</protein>
<sequence length="253" mass="27544">MPGDVAPVSAAVTPARTSCSLTGTIPVCSRDANDEARMSWRLERLTAAPSLIPVFVSIPLTILLLLLEDHSFTFPESIRRRRCDRSLVFIVAVVVETKGGQKPAYAYVGELRIEEAAGRSGVEFGVKVEGKDLSGADAIFEHLDLKEELTPSDKHSDKAECCGWEEREHGRALVEEETMEGRRGGIVFCVASAVVSTVWRWAGTGTEESDIEDTVSGELSGFSIGFESLRATVEFTDVREFSTRQVTGLTALC</sequence>
<name>A0AAW0EEY8_9AGAR</name>